<dbReference type="RefSeq" id="WP_161765661.1">
    <property type="nucleotide sequence ID" value="NZ_JAAATW010000001.1"/>
</dbReference>
<dbReference type="Gene3D" id="3.40.50.1820">
    <property type="entry name" value="alpha/beta hydrolase"/>
    <property type="match status" value="1"/>
</dbReference>
<evidence type="ECO:0000256" key="2">
    <source>
        <dbReference type="SAM" id="SignalP"/>
    </source>
</evidence>
<sequence>MHRRTFLLSTFGLTVAARLPAMAEVPNILGATAITRVYGAGQRLVGVAIAQDRPVADAALDPSLYSVDGRTITRVYAASAPGIADPAGSWITLDLSPEDAGAALIISDGRRTTRRPASVTVTITPKAAGAPQGGPPDFNTIPRSIPTDAAMDPVVDGFEQAIFDDPATGRWLAYNLYVPKGATGPLPLVLFLHDAGNTSPVVDTTLVQGLGAVSWASAEDQARHPAIVLAPQYAEQTVDDASATSVLLETTLNLVEQIASSHPVDRGRIYTTGQSGGGMLSIAMMIRKPDLFAAGFLVACQWDSAVVAPLARQKLWVVVAEGDAKAFPGQNAIMEVIAAEGTAYSRAVWDGRLTDFTAPLAAQAALGRTVNYTVLQQGTVVPAGQQDTPAANHINTWRIAYDIPGLRDWIMAQRKAG</sequence>
<comment type="caution">
    <text evidence="4">The sequence shown here is derived from an EMBL/GenBank/DDBJ whole genome shotgun (WGS) entry which is preliminary data.</text>
</comment>
<dbReference type="InterPro" id="IPR050955">
    <property type="entry name" value="Plant_Biomass_Hydrol_Est"/>
</dbReference>
<dbReference type="PANTHER" id="PTHR43037:SF1">
    <property type="entry name" value="BLL1128 PROTEIN"/>
    <property type="match status" value="1"/>
</dbReference>
<keyword evidence="5" id="KW-1185">Reference proteome</keyword>
<dbReference type="Pfam" id="PF18435">
    <property type="entry name" value="EstA_Ig_like"/>
    <property type="match status" value="1"/>
</dbReference>
<dbReference type="SUPFAM" id="SSF53474">
    <property type="entry name" value="alpha/beta-Hydrolases"/>
    <property type="match status" value="1"/>
</dbReference>
<evidence type="ECO:0000259" key="3">
    <source>
        <dbReference type="Pfam" id="PF18435"/>
    </source>
</evidence>
<dbReference type="Gene3D" id="2.60.40.2180">
    <property type="match status" value="1"/>
</dbReference>
<proteinExistence type="predicted"/>
<feature type="domain" description="Esterase Ig-like N-terminal" evidence="3">
    <location>
        <begin position="31"/>
        <end position="127"/>
    </location>
</feature>
<reference evidence="5" key="1">
    <citation type="submission" date="2020-01" db="EMBL/GenBank/DDBJ databases">
        <title>Sphingomonas sp. strain CSW-10.</title>
        <authorList>
            <person name="Chen W.-M."/>
        </authorList>
    </citation>
    <scope>NUCLEOTIDE SEQUENCE [LARGE SCALE GENOMIC DNA]</scope>
    <source>
        <strain evidence="5">CCP-1</strain>
    </source>
</reference>
<keyword evidence="1 2" id="KW-0732">Signal</keyword>
<dbReference type="PANTHER" id="PTHR43037">
    <property type="entry name" value="UNNAMED PRODUCT-RELATED"/>
    <property type="match status" value="1"/>
</dbReference>
<dbReference type="Proteomes" id="UP001517376">
    <property type="component" value="Unassembled WGS sequence"/>
</dbReference>
<feature type="signal peptide" evidence="2">
    <location>
        <begin position="1"/>
        <end position="23"/>
    </location>
</feature>
<feature type="chain" id="PRO_5046010362" description="Esterase Ig-like N-terminal domain-containing protein" evidence="2">
    <location>
        <begin position="24"/>
        <end position="417"/>
    </location>
</feature>
<organism evidence="4 5">
    <name type="scientific">Paragemmobacter ruber</name>
    <dbReference type="NCBI Taxonomy" id="1985673"/>
    <lineage>
        <taxon>Bacteria</taxon>
        <taxon>Pseudomonadati</taxon>
        <taxon>Pseudomonadota</taxon>
        <taxon>Alphaproteobacteria</taxon>
        <taxon>Rhodobacterales</taxon>
        <taxon>Paracoccaceae</taxon>
        <taxon>Paragemmobacter</taxon>
    </lineage>
</organism>
<evidence type="ECO:0000256" key="1">
    <source>
        <dbReference type="ARBA" id="ARBA00022729"/>
    </source>
</evidence>
<gene>
    <name evidence="4" type="ORF">GU920_04015</name>
</gene>
<evidence type="ECO:0000313" key="4">
    <source>
        <dbReference type="EMBL" id="NBE06685.1"/>
    </source>
</evidence>
<evidence type="ECO:0000313" key="5">
    <source>
        <dbReference type="Proteomes" id="UP001517376"/>
    </source>
</evidence>
<dbReference type="InterPro" id="IPR029058">
    <property type="entry name" value="AB_hydrolase_fold"/>
</dbReference>
<name>A0ABW9Y2E2_9RHOB</name>
<dbReference type="InterPro" id="IPR041172">
    <property type="entry name" value="EstA_Ig-like_N"/>
</dbReference>
<protein>
    <recommendedName>
        <fullName evidence="3">Esterase Ig-like N-terminal domain-containing protein</fullName>
    </recommendedName>
</protein>
<dbReference type="EMBL" id="JAAATW010000001">
    <property type="protein sequence ID" value="NBE06685.1"/>
    <property type="molecule type" value="Genomic_DNA"/>
</dbReference>
<accession>A0ABW9Y2E2</accession>